<name>A0A2V5HXV6_ASPV1</name>
<protein>
    <submittedName>
        <fullName evidence="2">Uncharacterized protein</fullName>
    </submittedName>
</protein>
<feature type="compositionally biased region" description="Basic and acidic residues" evidence="1">
    <location>
        <begin position="40"/>
        <end position="52"/>
    </location>
</feature>
<dbReference type="Proteomes" id="UP000249829">
    <property type="component" value="Unassembled WGS sequence"/>
</dbReference>
<evidence type="ECO:0000256" key="1">
    <source>
        <dbReference type="SAM" id="MobiDB-lite"/>
    </source>
</evidence>
<accession>A0A2V5HXV6</accession>
<keyword evidence="3" id="KW-1185">Reference proteome</keyword>
<dbReference type="EMBL" id="KZ825120">
    <property type="protein sequence ID" value="PYI21110.1"/>
    <property type="molecule type" value="Genomic_DNA"/>
</dbReference>
<dbReference type="AlphaFoldDB" id="A0A2V5HXV6"/>
<feature type="region of interest" description="Disordered" evidence="1">
    <location>
        <begin position="40"/>
        <end position="61"/>
    </location>
</feature>
<evidence type="ECO:0000313" key="2">
    <source>
        <dbReference type="EMBL" id="PYI21110.1"/>
    </source>
</evidence>
<sequence length="61" mass="6782">MRLSNSSMKIYAICASFFIQGGIHAFGTWNFGESTQKLEANTEHEQGRKPDFNEVVGDGEV</sequence>
<gene>
    <name evidence="2" type="ORF">BO99DRAFT_98205</name>
</gene>
<reference evidence="2 3" key="1">
    <citation type="submission" date="2018-02" db="EMBL/GenBank/DDBJ databases">
        <title>The genomes of Aspergillus section Nigri reveals drivers in fungal speciation.</title>
        <authorList>
            <consortium name="DOE Joint Genome Institute"/>
            <person name="Vesth T.C."/>
            <person name="Nybo J."/>
            <person name="Theobald S."/>
            <person name="Brandl J."/>
            <person name="Frisvad J.C."/>
            <person name="Nielsen K.F."/>
            <person name="Lyhne E.K."/>
            <person name="Kogle M.E."/>
            <person name="Kuo A."/>
            <person name="Riley R."/>
            <person name="Clum A."/>
            <person name="Nolan M."/>
            <person name="Lipzen A."/>
            <person name="Salamov A."/>
            <person name="Henrissat B."/>
            <person name="Wiebenga A."/>
            <person name="De vries R.P."/>
            <person name="Grigoriev I.V."/>
            <person name="Mortensen U.H."/>
            <person name="Andersen M.R."/>
            <person name="Baker S.E."/>
        </authorList>
    </citation>
    <scope>NUCLEOTIDE SEQUENCE [LARGE SCALE GENOMIC DNA]</scope>
    <source>
        <strain evidence="2 3">CBS 115571</strain>
    </source>
</reference>
<organism evidence="2 3">
    <name type="scientific">Aspergillus violaceofuscus (strain CBS 115571)</name>
    <dbReference type="NCBI Taxonomy" id="1450538"/>
    <lineage>
        <taxon>Eukaryota</taxon>
        <taxon>Fungi</taxon>
        <taxon>Dikarya</taxon>
        <taxon>Ascomycota</taxon>
        <taxon>Pezizomycotina</taxon>
        <taxon>Eurotiomycetes</taxon>
        <taxon>Eurotiomycetidae</taxon>
        <taxon>Eurotiales</taxon>
        <taxon>Aspergillaceae</taxon>
        <taxon>Aspergillus</taxon>
    </lineage>
</organism>
<proteinExistence type="predicted"/>
<evidence type="ECO:0000313" key="3">
    <source>
        <dbReference type="Proteomes" id="UP000249829"/>
    </source>
</evidence>